<evidence type="ECO:0000313" key="2">
    <source>
        <dbReference type="EMBL" id="KPE50037.1"/>
    </source>
</evidence>
<evidence type="ECO:0000256" key="1">
    <source>
        <dbReference type="SAM" id="SignalP"/>
    </source>
</evidence>
<keyword evidence="1" id="KW-0732">Signal</keyword>
<reference evidence="3" key="2">
    <citation type="submission" date="2015-09" db="EMBL/GenBank/DDBJ databases">
        <title>Draft genome sequence of a multidrug-resistant Chryseobacterium indologenes isolate from Malaysia.</title>
        <authorList>
            <person name="Yu C.Y."/>
            <person name="Ang G.Y."/>
            <person name="Chan K.-G."/>
        </authorList>
    </citation>
    <scope>NUCLEOTIDE SEQUENCE [LARGE SCALE GENOMIC DNA]</scope>
    <source>
        <strain evidence="3">CI_885</strain>
    </source>
</reference>
<feature type="chain" id="PRO_5005865182" description="C1q domain-containing protein" evidence="1">
    <location>
        <begin position="18"/>
        <end position="368"/>
    </location>
</feature>
<dbReference type="PATRIC" id="fig|253.9.peg.1217"/>
<evidence type="ECO:0008006" key="4">
    <source>
        <dbReference type="Google" id="ProtNLM"/>
    </source>
</evidence>
<protein>
    <recommendedName>
        <fullName evidence="4">C1q domain-containing protein</fullName>
    </recommendedName>
</protein>
<dbReference type="OrthoDB" id="1232029at2"/>
<feature type="signal peptide" evidence="1">
    <location>
        <begin position="1"/>
        <end position="17"/>
    </location>
</feature>
<comment type="caution">
    <text evidence="2">The sequence shown here is derived from an EMBL/GenBank/DDBJ whole genome shotgun (WGS) entry which is preliminary data.</text>
</comment>
<gene>
    <name evidence="2" type="ORF">AOB46_16380</name>
</gene>
<dbReference type="RefSeq" id="WP_062701330.1">
    <property type="nucleotide sequence ID" value="NZ_LJOD01000012.1"/>
</dbReference>
<accession>A0A0N0ZWS0</accession>
<reference evidence="2 3" key="1">
    <citation type="journal article" date="2015" name="Genom Data">
        <title>Draft genome sequence of a multidrug-resistant Chryseobacterium indologenes isolate from Malaysia.</title>
        <authorList>
            <person name="Yu C.Y."/>
            <person name="Ang G.Y."/>
            <person name="Cheng H.J."/>
            <person name="Cheong Y.M."/>
            <person name="Yin W.F."/>
            <person name="Chan K.G."/>
        </authorList>
    </citation>
    <scope>NUCLEOTIDE SEQUENCE [LARGE SCALE GENOMIC DNA]</scope>
    <source>
        <strain evidence="2 3">CI_885</strain>
    </source>
</reference>
<name>A0A0N0ZWS0_CHRID</name>
<organism evidence="2 3">
    <name type="scientific">Chryseobacterium indologenes</name>
    <name type="common">Flavobacterium indologenes</name>
    <dbReference type="NCBI Taxonomy" id="253"/>
    <lineage>
        <taxon>Bacteria</taxon>
        <taxon>Pseudomonadati</taxon>
        <taxon>Bacteroidota</taxon>
        <taxon>Flavobacteriia</taxon>
        <taxon>Flavobacteriales</taxon>
        <taxon>Weeksellaceae</taxon>
        <taxon>Chryseobacterium group</taxon>
        <taxon>Chryseobacterium</taxon>
    </lineage>
</organism>
<sequence>MKIINFVSTFFATAALAQSGNVGINTSTPDPSAILHIENFNGIPATATATVSGGTVTGITVTNGGSGYTTAPTVNFYGGGTIINGGNKARATAVISNGSVTGITLNNGGSGYTSAPSVTVSGGNKGLLLPNLNIASLSSTTTPVNGPVNGLIAFNGGTNSNNKALHIFNSTLSRWQSTIDAEDTPKVAYLDFTGSLSALDNAAAGINTLLLVNPPSISGVSNINGFKVVQNTLSGGYSLVLPQGNYLVEVNLNLNSPPENPSGQGGTAPLSGSSYYLMGYFIDFYGDTYNNSTNTFTAGVNTRKEIPIVSKTSTNHLASWSYYYSVPANANANIIGGLRLRFGRMQNSTFYDLVNIIPTGSYIKISKI</sequence>
<evidence type="ECO:0000313" key="3">
    <source>
        <dbReference type="Proteomes" id="UP000037953"/>
    </source>
</evidence>
<dbReference type="AlphaFoldDB" id="A0A0N0ZWS0"/>
<proteinExistence type="predicted"/>
<dbReference type="Proteomes" id="UP000037953">
    <property type="component" value="Unassembled WGS sequence"/>
</dbReference>
<dbReference type="EMBL" id="LJOD01000012">
    <property type="protein sequence ID" value="KPE50037.1"/>
    <property type="molecule type" value="Genomic_DNA"/>
</dbReference>